<keyword evidence="1" id="KW-0472">Membrane</keyword>
<feature type="transmembrane region" description="Helical" evidence="1">
    <location>
        <begin position="6"/>
        <end position="21"/>
    </location>
</feature>
<gene>
    <name evidence="2" type="ORF">F2A31_08255</name>
</gene>
<keyword evidence="3" id="KW-1185">Reference proteome</keyword>
<protein>
    <submittedName>
        <fullName evidence="2">DUF1634 domain-containing protein</fullName>
    </submittedName>
</protein>
<evidence type="ECO:0000256" key="1">
    <source>
        <dbReference type="SAM" id="Phobius"/>
    </source>
</evidence>
<dbReference type="AlphaFoldDB" id="A0A5P1USW0"/>
<dbReference type="Proteomes" id="UP000325177">
    <property type="component" value="Chromosome"/>
</dbReference>
<reference evidence="2 3" key="1">
    <citation type="submission" date="2019-09" db="EMBL/GenBank/DDBJ databases">
        <title>Acinetobacter sp. C16S1 isolated from saline soil.</title>
        <authorList>
            <person name="Xu L."/>
            <person name="Sun J.-Q."/>
        </authorList>
    </citation>
    <scope>NUCLEOTIDE SEQUENCE [LARGE SCALE GENOMIC DNA]</scope>
    <source>
        <strain evidence="2 3">C16S1</strain>
    </source>
</reference>
<evidence type="ECO:0000313" key="2">
    <source>
        <dbReference type="EMBL" id="QER39704.1"/>
    </source>
</evidence>
<keyword evidence="1" id="KW-0812">Transmembrane</keyword>
<dbReference type="KEGG" id="asue:F2A31_08255"/>
<feature type="transmembrane region" description="Helical" evidence="1">
    <location>
        <begin position="42"/>
        <end position="60"/>
    </location>
</feature>
<dbReference type="RefSeq" id="WP_150025984.1">
    <property type="nucleotide sequence ID" value="NZ_CP043909.1"/>
</dbReference>
<evidence type="ECO:0000313" key="3">
    <source>
        <dbReference type="Proteomes" id="UP000325177"/>
    </source>
</evidence>
<proteinExistence type="predicted"/>
<organism evidence="2 3">
    <name type="scientific">Acinetobacter suaedae</name>
    <dbReference type="NCBI Taxonomy" id="2609668"/>
    <lineage>
        <taxon>Bacteria</taxon>
        <taxon>Pseudomonadati</taxon>
        <taxon>Pseudomonadota</taxon>
        <taxon>Gammaproteobacteria</taxon>
        <taxon>Moraxellales</taxon>
        <taxon>Moraxellaceae</taxon>
        <taxon>Acinetobacter</taxon>
    </lineage>
</organism>
<accession>A0A5P1USW0</accession>
<sequence>MILISMFLILIGMFIVYECSDKRINKSPYQHHIKQFRLILRYLAFFSFFTAGGLLCWEYGRSIGFISWWIFATPITFFLILWVNPLKQNKKRESS</sequence>
<keyword evidence="1" id="KW-1133">Transmembrane helix</keyword>
<name>A0A5P1USW0_9GAMM</name>
<feature type="transmembrane region" description="Helical" evidence="1">
    <location>
        <begin position="66"/>
        <end position="83"/>
    </location>
</feature>
<dbReference type="EMBL" id="CP043909">
    <property type="protein sequence ID" value="QER39704.1"/>
    <property type="molecule type" value="Genomic_DNA"/>
</dbReference>